<dbReference type="InterPro" id="IPR004875">
    <property type="entry name" value="DDE_SF_endonuclease_dom"/>
</dbReference>
<evidence type="ECO:0000313" key="2">
    <source>
        <dbReference type="EMBL" id="KAL3686716.1"/>
    </source>
</evidence>
<dbReference type="AlphaFoldDB" id="A0ABD3H7C7"/>
<gene>
    <name evidence="2" type="ORF">R1sor_013025</name>
</gene>
<sequence>MKPLQSAVYNDGLNLFHGYEMGGRIGDSMLTEVKSSCSYSDNIDQWNAFGFQVISREEFLESTISEFLKVQRSMAGSSAATSKFDVQVNRAVGRPKRVTALSDVQLQENEVLLLSSDSEDLQVAEPKTKAEKAAWRPPNYSNWFNKHDWPLIDSALRICSFSPRETVRYLRKKYGGVKGGDQFNRLNESTVRWWLVRPGSRDFKPRFKQAIAYLLAGTNSTAAVLRPGRTSIWSEHPDLEKHFIIELQNLREAGAGLNSLVIQFRLHVFLRVHAPDLLKKGCGSFQCSRPWVRKWVQSKLNWTFRCQTSQGSKLHANWEALGRNLVLRLAYLVTAYKVPTELVVNCDQTGLQLLPVGNEKTYSFRGARKVTIAGAGDKRQISLLLGMSASGELLPGQTIFKGKTNAVVPSCSSALLLRRLGWQLTHTSNHWSSVETMQDWVDLILVPYFKTVCVNLGLDSSQQKAELLLDCFSVHRSEEFRGWMAKNHPHICMLFVPANCTSRLQPSDVGLQRSFKCTVHRQFSKATVSGMVEKLQMSVAPQDIAVETSSPILRFLTYARSTFRFQSNLTNIP</sequence>
<protein>
    <recommendedName>
        <fullName evidence="1">DDE-1 domain-containing protein</fullName>
    </recommendedName>
</protein>
<evidence type="ECO:0000313" key="3">
    <source>
        <dbReference type="Proteomes" id="UP001633002"/>
    </source>
</evidence>
<organism evidence="2 3">
    <name type="scientific">Riccia sorocarpa</name>
    <dbReference type="NCBI Taxonomy" id="122646"/>
    <lineage>
        <taxon>Eukaryota</taxon>
        <taxon>Viridiplantae</taxon>
        <taxon>Streptophyta</taxon>
        <taxon>Embryophyta</taxon>
        <taxon>Marchantiophyta</taxon>
        <taxon>Marchantiopsida</taxon>
        <taxon>Marchantiidae</taxon>
        <taxon>Marchantiales</taxon>
        <taxon>Ricciaceae</taxon>
        <taxon>Riccia</taxon>
    </lineage>
</organism>
<proteinExistence type="predicted"/>
<dbReference type="Pfam" id="PF03184">
    <property type="entry name" value="DDE_1"/>
    <property type="match status" value="1"/>
</dbReference>
<accession>A0ABD3H7C7</accession>
<evidence type="ECO:0000259" key="1">
    <source>
        <dbReference type="Pfam" id="PF03184"/>
    </source>
</evidence>
<keyword evidence="3" id="KW-1185">Reference proteome</keyword>
<name>A0ABD3H7C7_9MARC</name>
<feature type="domain" description="DDE-1" evidence="1">
    <location>
        <begin position="378"/>
        <end position="533"/>
    </location>
</feature>
<reference evidence="2 3" key="1">
    <citation type="submission" date="2024-09" db="EMBL/GenBank/DDBJ databases">
        <title>Chromosome-scale assembly of Riccia sorocarpa.</title>
        <authorList>
            <person name="Paukszto L."/>
        </authorList>
    </citation>
    <scope>NUCLEOTIDE SEQUENCE [LARGE SCALE GENOMIC DNA]</scope>
    <source>
        <strain evidence="2">LP-2024</strain>
        <tissue evidence="2">Aerial parts of the thallus</tissue>
    </source>
</reference>
<comment type="caution">
    <text evidence="2">The sequence shown here is derived from an EMBL/GenBank/DDBJ whole genome shotgun (WGS) entry which is preliminary data.</text>
</comment>
<dbReference type="EMBL" id="JBJQOH010000004">
    <property type="protein sequence ID" value="KAL3686716.1"/>
    <property type="molecule type" value="Genomic_DNA"/>
</dbReference>
<dbReference type="Proteomes" id="UP001633002">
    <property type="component" value="Unassembled WGS sequence"/>
</dbReference>